<feature type="compositionally biased region" description="Low complexity" evidence="23">
    <location>
        <begin position="91"/>
        <end position="101"/>
    </location>
</feature>
<evidence type="ECO:0000259" key="24">
    <source>
        <dbReference type="PROSITE" id="PS50089"/>
    </source>
</evidence>
<dbReference type="SMART" id="SM00382">
    <property type="entry name" value="AAA"/>
    <property type="match status" value="2"/>
</dbReference>
<dbReference type="GeneID" id="108700992"/>
<dbReference type="PROSITE" id="PS51981">
    <property type="entry name" value="ZF_RZ"/>
    <property type="match status" value="1"/>
</dbReference>
<feature type="region of interest" description="Disordered" evidence="23">
    <location>
        <begin position="393"/>
        <end position="473"/>
    </location>
</feature>
<dbReference type="InterPro" id="IPR046439">
    <property type="entry name" value="ZF_RZ_dom"/>
</dbReference>
<keyword evidence="20" id="KW-0511">Multifunctional enzyme</keyword>
<dbReference type="RefSeq" id="XP_018090577.1">
    <property type="nucleotide sequence ID" value="XM_018235088.2"/>
</dbReference>
<organism evidence="28">
    <name type="scientific">Xenopus laevis</name>
    <name type="common">African clawed frog</name>
    <dbReference type="NCBI Taxonomy" id="8355"/>
    <lineage>
        <taxon>Eukaryota</taxon>
        <taxon>Metazoa</taxon>
        <taxon>Chordata</taxon>
        <taxon>Craniata</taxon>
        <taxon>Vertebrata</taxon>
        <taxon>Euteleostomi</taxon>
        <taxon>Amphibia</taxon>
        <taxon>Batrachia</taxon>
        <taxon>Anura</taxon>
        <taxon>Pipoidea</taxon>
        <taxon>Pipidae</taxon>
        <taxon>Xenopodinae</taxon>
        <taxon>Xenopus</taxon>
        <taxon>Xenopus</taxon>
    </lineage>
</organism>
<keyword evidence="16" id="KW-0862">Zinc</keyword>
<evidence type="ECO:0000256" key="5">
    <source>
        <dbReference type="ARBA" id="ARBA00006914"/>
    </source>
</evidence>
<dbReference type="SMART" id="SM00184">
    <property type="entry name" value="RING"/>
    <property type="match status" value="1"/>
</dbReference>
<feature type="compositionally biased region" description="Basic and acidic residues" evidence="23">
    <location>
        <begin position="207"/>
        <end position="220"/>
    </location>
</feature>
<dbReference type="SUPFAM" id="SSF52540">
    <property type="entry name" value="P-loop containing nucleoside triphosphate hydrolases"/>
    <property type="match status" value="2"/>
</dbReference>
<dbReference type="RefSeq" id="XP_018090578.1">
    <property type="nucleotide sequence ID" value="XM_018235089.2"/>
</dbReference>
<feature type="region of interest" description="Disordered" evidence="23">
    <location>
        <begin position="272"/>
        <end position="331"/>
    </location>
</feature>
<keyword evidence="13 22" id="KW-0863">Zinc-finger</keyword>
<dbReference type="InterPro" id="IPR027417">
    <property type="entry name" value="P-loop_NTPase"/>
</dbReference>
<feature type="compositionally biased region" description="Polar residues" evidence="23">
    <location>
        <begin position="426"/>
        <end position="435"/>
    </location>
</feature>
<keyword evidence="15" id="KW-0378">Hydrolase</keyword>
<evidence type="ECO:0000313" key="26">
    <source>
        <dbReference type="Proteomes" id="UP000186698"/>
    </source>
</evidence>
<dbReference type="InterPro" id="IPR013083">
    <property type="entry name" value="Znf_RING/FYVE/PHD"/>
</dbReference>
<dbReference type="CDD" id="cd16561">
    <property type="entry name" value="RING-HC_RNF213"/>
    <property type="match status" value="1"/>
</dbReference>
<feature type="domain" description="RZ-type" evidence="25">
    <location>
        <begin position="4552"/>
        <end position="4622"/>
    </location>
</feature>
<feature type="compositionally biased region" description="Polar residues" evidence="23">
    <location>
        <begin position="393"/>
        <end position="413"/>
    </location>
</feature>
<dbReference type="PANTHER" id="PTHR22605">
    <property type="entry name" value="RZ-TYPE DOMAIN-CONTAINING PROTEIN"/>
    <property type="match status" value="1"/>
</dbReference>
<evidence type="ECO:0000256" key="7">
    <source>
        <dbReference type="ARBA" id="ARBA00022490"/>
    </source>
</evidence>
<dbReference type="InterPro" id="IPR031248">
    <property type="entry name" value="RNF213"/>
</dbReference>
<keyword evidence="26" id="KW-1185">Reference proteome</keyword>
<feature type="domain" description="RING-type" evidence="24">
    <location>
        <begin position="4076"/>
        <end position="4115"/>
    </location>
</feature>
<evidence type="ECO:0000256" key="23">
    <source>
        <dbReference type="SAM" id="MobiDB-lite"/>
    </source>
</evidence>
<protein>
    <recommendedName>
        <fullName evidence="6">RING-type E3 ubiquitin transferase</fullName>
        <ecNumber evidence="6">2.3.2.27</ecNumber>
    </recommendedName>
</protein>
<dbReference type="GO" id="GO:0004842">
    <property type="term" value="F:ubiquitin-protein transferase activity"/>
    <property type="evidence" value="ECO:0000318"/>
    <property type="project" value="GO_Central"/>
</dbReference>
<dbReference type="Pfam" id="PF20173">
    <property type="entry name" value="ZnF_RZ-type"/>
    <property type="match status" value="1"/>
</dbReference>
<sequence length="5274" mass="605014">MRCVKCNHESLEVAPKFCSNCAHPMGPVVSTDTETANQGAVMELEPGKELILEDVDEPSSLEDLSMQKSKKKRKKRRKKRNTSKTLEAMASVTCSSSLESDSSAKKPKGISYFQDPETINEHTKEEHTSNSSSDNAKLQLTESEHTTVVSSNNLIQSAEVETLKADCSRGKECFISQDANGNDFEYKNNSNSSDHVTNKRFKKSIKNRPEDNSDNKDASREHINKEFLNDGSECITKETSKDTDSRSCIIDENAAQTNAGGMPISKMHQDKVVSEDPGNTENIRASSFTPNSENNKIEKNNTNELLTKENTCNKGDSTTNKKQKGTAKNSINNQISSGDLVASKGEIKECKIVNKASKIQAEKLTKSTYSSSCNVEDNSVTAKQTGTIDKNKLSSAENIKTQAQPSFKCSNMQPEFENNDAKTDSSNKNGEQEWSSMDPDKTTMKKMGETQLDKRSVNKSNFEEDKGQANSSRTFEQADDITVYFHVIVSKDFKLNTEIDKVVVRAGKMKEYRDWEDTVCEMNLTRDLKEHGLLYDGCTKIPKGYLDKCIPYKYVILWNKNAPEYEYIYKKAEDRIIVNRALLINSQYVIQKEWHQYDDIVCMKPIKSIIKQFTNFFKSKEDDIVKGKVIAGKVMLESIFSILTSCDDMNLMNFCIQLEQFYFVYKECLVYENIKKNWTSLDFGKPQVDDLILDKLRDICQPFLKKRSLEKAIIKNRLVSGLICLKVAEHHKLPTSKDDLEQICTVLCLEEKSKQELVNELQNAKKIFSGIRGMESCLRSLCQKCIDQGVQLWILVLPVLHAFSDSHKPEQSPAVSTHQEDVWAGLEGLSYIDIIKQCEVSKSFSSNILQMMMNKKYLLQADRTLIRSWLCLLPVENLPKCMDGLPLTFLDILTACCHSFSRGRFATEHVEIVLKKMLLLMDDLKDKSLDGGTFKSLCSVSLKLFQNICKSVMYNYEPQLLCAEIILKLASLQEKCGCPEDPHQFDILQKALHLINPWLKRTCGDKIQYSYSLHKELEIFDRLIKAGENVDQKWNDKLLFYLRERIKQNEPVDQIKMFCREQPELQKHHMSLGKCFEDCAIEAVRLACQREENILGQLIQYHLENFSRLVSAVIKNAWPNDDSGNPIKDYDEILQHVLQWTDGKHILKLYGTENVKISNLEENVQELILLSESVFNDSVNNLMSGKVLHKHLQCILQNQSQFLEICKMKTEKSINTSVKKVLGWRQEELKSLEREKMLVGSLLKMCCNVNQCVQVNVSEIKERQSENLGLQPMNKLLTVKTIESPQPPACKSFYNLSTNIMNMANYLHTYKESSIFMTCWKRQANSLSESMQNGSDEYDENYELTIEDLEEELFAPCIDEYRRIYEDLKSGRVTFEVVDGFLKDYNNHYQKLKDELKIMCNLHIGDQGQWIDTRVKQIQQYHQLHVAFKSARVISNVKNCLELSGDFETLDTLLQFADNFEESRKQPLSCINEEVMKTKEVLSDITEERCICLKELELRDKFYHWVKEELTDINELKVFVELASISAGENDMDVDRVACFHDAVLGYSSLLYDLRPNFGFHQLMKCLQKLWKALDADQNLPRKLRDSARHMDWLKTVKESHGSVELSSLSLATTINKKGIYVIKAPSENKLVTPDTVVHLELPEGDDERNEVHCYSLEELKELLNKLMLMSGKADQGSDEVEKFSEIFSNVQRLVTSFIDLYLAGNILFRKWEASIYCSDNEKYSLKMKFNVETLGEFEGQGNLADLLPDICKMMENLLDQWMDYINKKRTQFYYLNYYTAEQLLYLSQNCQASGISEEALMMLSFIRPECTKADFITAFYSLKFNSSHSLSQEKIMFEFKVQNYTHVLEKLEMIWEFFMTNMNSLFPGCLDIDTLGECLAALANTAEKTIFRNLHSSLQQGCPNLVLCSPSEILLSTVAVYMNTLNQPLPSYDEVLLCTVQTTFEEVELFFRRCLTTGYNGKKIYSLLYADELSYDIAYKAEQLFQQLQKQCGPNYNLVILCNCEREHCYIPSAFSQYKVHITPHKPLPDIQHYLEHHFNVKTDTNSAACVFKNGISAGIVASKRAGVGKSLYVKRLYEKLMSTFPSKNPILKIIRIISPKVDETKILQKLLPFLSREYKNKQIIFHIDITSSVNSGVSEFLFKLFVLQYLSDSEGRIWKRKQCHLYIVEILESSNVIFPMHTKTIPNIIKGHFIDCFPKILCLSPKEVLAKLTENPLTKDCGDPGMDYQEFQSEYFQRPFQYLIRFEQRQNLDTFTYRKGSVEGNPARCLQIILMYCGIIDPSWSELRNFAWFLNLQLKDCESSIFCNHELVGDTLQGFKNFVVNFMILMAKDFATPSLHIADQSPGRLTMNLDGVQEEELAPFLIRKRWESEPHPYIFFNDDHVSMTFIGFHLRINNTGGVDAIDPRNNRVIRENVMTQQLYQGLQLQRVPFNIDFDKLPRDEKIDRLCMVLGIQWPFDPDDTYELTIDNILKILAIKMRFRCGIPVIIMGETGCGKTRLIKFLCSLCKGFAETENMKLVKVHGGTSANMIYNKILEAQEIALFNKQHTEFSCDTVLFFDEANTTDAISSIKEALCDHTVEGKPLKKNSGLRIIAACNPYRKHSDDMIKRLESAGLGYRIRAEETKERLGSIPLRQLVYRVHALPPSMMPLVWDFGQLNNETERKYIQQIVLRLAKEIQISSNDIQLLTDVLSASQSYMRKMKDECSFVSLRDVERCIEVFKWFYNHSAQLVKHLKQMVEKERKFYITSNVVAWSLVLAVGVCYHASLETKKSYRKAICKFFPEPYRNHSEILEEISRVQDLFLSGVDLRETIARNLALKENLFMMVICIELKIPLFLVGKPGSSKSLSKTIVADAMQGQAAHNDLYKDLKQIHLVSFQCSPHSTPEGIIGTFKHCARFQEAKNLKEYVSVVVLDEIGLAEDSPKMPLKTLHPLLEDGCIDDDPKPHKKVGFIGISNWALDPAKMNRGIFVSRGDPHRDELIESATGICSSDKLILGKVEAYLPGFAEAYQKLCETQKKQKKEFFGLRDFYSLIKMVFSFTKRSENEPNAQEVARAVLRNFSGKDEVDALSVFIPEEDMKYIKEINTIDLVMENIRSDNDDTECRYLLVLTRNYAALQILQQKFCTETKQPEVIFGSGFPKDQEYTQICRNINRVKICMETGQMVILLNLQNLYESLYDALNQYYVYLAGQKYVDLGLGTHRVKCRVHQNFRLIVIEEKEVVYKDFAIPLINRLEKHYLDIYTVLTKEQKAIVEELKVWVKDFITAKTGNFMGGQQDYSDSDVFIGYHSDACASVILQVTENLKQNSPYTENITEVKKAAKSTLLNCTTPDAVIRLGNKDLTDEYFKIQKHSSLLEFLFDHANSRSDQPVVFTEITTFSRLLTSADRKILELEFNKQIKSIEILSLQQFDTENSFLKQIRSSLECTAGKHILIIQTDFENSSQAHLVASAKYSLVNEMFKINLREISVFVYFITKLQRMQGGTSYTGFRGGLWQSVHIDDLRKSNYMVSDITALQSLTISQLFCEVPSPEMMEVTLREPVESSRKENLQDTGREMDVEMFQDDNEAPCAMDIEENNADAAMETERERNWNKTEAEMRATKILACQEILDTTMLIRSCLQSAIGMLKDDDSIVSRSTRRIEILITMLSTEDQLKASFLKILKVRLQGMLENQEGNAISFSAEWVVREASNPDALQEAGTFRQTLWKRIQRAVTPFLAQILSVVDLDANLEILVDPDVDDFMRLLWMFIFSNQKLLNISCNQNHSSQNDNITVMKNYMNISLCKGNYVPFSWKIKDYLENIWAQAQYTCGMEAVEMKFVSIFDKGPLGEYISSWKDSERQKLLVCYQRDFILLTMSMTSVQELEFMEFAFSSCIEDFRVSKGIEEVSLPWVHLAFNKFQHRLQTFSRIIAINPNVLDSLASKINELKSPTSSEMILDIFSGIACLEILKNTLVQPNPQAWLRKVKNIQVPIEIICSENYIQDSSSWSKQAIENIRAEWNCVFSMALFVEHVLMDETTQSSEMQTLLIEKTRLLGKCLEEFTDLKSQRPFQVVIDVLKNCREAFGKSVIRFGVSPCPVCQDDPKDPVCLTCDHVYCQSCISQWLDLGHKSCPLCKTELPENFNITVSAKHREAIERNANLRQKCDGFFIDVICTLCFKDSTPPDKDVIIQLLSLLITNKECLIGKSGSKNYTKSLSPFDESVDKNPVIRSVVLKLLLKYSFPEIKNYIQRYLSSVHKSVMLSKQDIREVYMLFVSCLEDSMYEKNLSSGEYNKHLYLKHEEHFLQQYLKSTKGTAHKESSVEFLSGIARIRLALDVAAEIFFEVQSDGANNVLQEVKKFCAQSDNDWYRVYLIRKLANLHGIEAVQKYFKDRNFRWLFPPQLFQKEEDHINQIDMLLVYGNNYKLLRDGIGKALIECKEESIITAQKDCKSPDYELAATLLLAIFKEITMQHAVVNNRNQVPVPGHSTVIAFIQNARVHQNDAIKQFVQSLLNNSRPVLRVYPKMSAIHSAVVGLAMHAAAVLLPGNNKYLEPLRNLAFFPEKMQNSYLPTMPEDLLEKAKTAVPNMRWYVCPQGHYCAVGECGQPMQTSRCIDCGAAVGGEQHMPHAGFTVVNDQGDRTKTGHILGDPDHRGADIASDRGLTTPVYILLRLLTHLSMILGAEKNMQNIRNILNPQVQDVALFLLRHITRDLELLKKILGKSADETTIVVHLILCQIPRSSQQPGTWPVHFDEKLSTKNGRNNWEKQMATIIEPTIQNLNQMLLEVNNYIRKDERISSNPIVKIVYGDPLINGDPMTLPEDSDVHCSRIWSCRKRISIENLRHVVQQKNGKDVLPLLWTFLEKESELRMVKHLAEILNLQKELIKYFQNSSHMELKTINDFLASILSDGARHIFDKRIKMFLLTWNKLRDSVYANSDIKLAKEMCDSDLTEESAFEFILPRRRGKGLCATALVSYLISLHNHFVYEVEKYLNDEQKYSIKASDVLDVHVIGYDLEKDLMPIILSNCQYSVESGGETLQEFDLRKIQRQITNRFLQGKPFIKVIGLPTFTPSHDRNFENIFMDVKKKLSQEPLPNSAINVICRDLNSYSDVCEALHITEVTLGFLAMSGGNEETLLTTYVEEILQMADQINLHILEALKRCHLKHSIALWQLLTALKSEHLLRLKMDPFDDVDKSYKQHLNKVSQQQLNQFLEQNGTTLFLLELHEMIILKLKGKQYTDAFKPAWSLRDVLGPLLDAKDQPFPEMDSDFPEQISLAHCVEAWKVAAARNWNRLQK</sequence>
<dbReference type="GO" id="GO:0016887">
    <property type="term" value="F:ATP hydrolysis activity"/>
    <property type="evidence" value="ECO:0007669"/>
    <property type="project" value="InterPro"/>
</dbReference>
<dbReference type="SUPFAM" id="SSF57850">
    <property type="entry name" value="RING/U-box"/>
    <property type="match status" value="1"/>
</dbReference>
<dbReference type="GO" id="GO:0005829">
    <property type="term" value="C:cytosol"/>
    <property type="evidence" value="ECO:0000318"/>
    <property type="project" value="GO_Central"/>
</dbReference>
<evidence type="ECO:0000256" key="14">
    <source>
        <dbReference type="ARBA" id="ARBA00022786"/>
    </source>
</evidence>
<reference evidence="27 28" key="1">
    <citation type="submission" date="2022-04" db="UniProtKB">
        <authorList>
            <consortium name="RefSeq"/>
        </authorList>
    </citation>
    <scope>IDENTIFICATION</scope>
    <source>
        <strain evidence="27 28">J_2021</strain>
        <tissue evidence="27 28">Erythrocytes</tissue>
    </source>
</reference>
<dbReference type="PROSITE" id="PS00518">
    <property type="entry name" value="ZF_RING_1"/>
    <property type="match status" value="1"/>
</dbReference>
<evidence type="ECO:0000256" key="16">
    <source>
        <dbReference type="ARBA" id="ARBA00022833"/>
    </source>
</evidence>
<comment type="subcellular location">
    <subcellularLocation>
        <location evidence="3">Cytoplasm</location>
        <location evidence="3">Cytosol</location>
    </subcellularLocation>
    <subcellularLocation>
        <location evidence="2">Lipid droplet</location>
    </subcellularLocation>
</comment>
<dbReference type="InterPro" id="IPR003593">
    <property type="entry name" value="AAA+_ATPase"/>
</dbReference>
<evidence type="ECO:0000256" key="1">
    <source>
        <dbReference type="ARBA" id="ARBA00000900"/>
    </source>
</evidence>
<evidence type="ECO:0000256" key="8">
    <source>
        <dbReference type="ARBA" id="ARBA00022657"/>
    </source>
</evidence>
<evidence type="ECO:0000256" key="15">
    <source>
        <dbReference type="ARBA" id="ARBA00022801"/>
    </source>
</evidence>
<evidence type="ECO:0000256" key="22">
    <source>
        <dbReference type="PROSITE-ProRule" id="PRU00175"/>
    </source>
</evidence>
<dbReference type="CDD" id="cd00009">
    <property type="entry name" value="AAA"/>
    <property type="match status" value="1"/>
</dbReference>
<dbReference type="GO" id="GO:0008270">
    <property type="term" value="F:zinc ion binding"/>
    <property type="evidence" value="ECO:0007669"/>
    <property type="project" value="UniProtKB-KW"/>
</dbReference>
<evidence type="ECO:0000256" key="12">
    <source>
        <dbReference type="ARBA" id="ARBA00022741"/>
    </source>
</evidence>
<dbReference type="GO" id="GO:0002040">
    <property type="term" value="P:sprouting angiogenesis"/>
    <property type="evidence" value="ECO:0000318"/>
    <property type="project" value="GO_Central"/>
</dbReference>
<dbReference type="GO" id="GO:0061630">
    <property type="term" value="F:ubiquitin protein ligase activity"/>
    <property type="evidence" value="ECO:0007669"/>
    <property type="project" value="UniProtKB-EC"/>
</dbReference>
<dbReference type="GO" id="GO:0006511">
    <property type="term" value="P:ubiquitin-dependent protein catabolic process"/>
    <property type="evidence" value="ECO:0000318"/>
    <property type="project" value="GO_Central"/>
</dbReference>
<gene>
    <name evidence="27 28" type="primary">LOC108700992</name>
</gene>
<dbReference type="Gene3D" id="3.40.50.300">
    <property type="entry name" value="P-loop containing nucleotide triphosphate hydrolases"/>
    <property type="match status" value="2"/>
</dbReference>
<dbReference type="Gene3D" id="3.30.40.10">
    <property type="entry name" value="Zinc/RING finger domain, C3HC4 (zinc finger)"/>
    <property type="match status" value="1"/>
</dbReference>
<keyword evidence="10" id="KW-0808">Transferase</keyword>
<proteinExistence type="inferred from homology"/>
<keyword evidence="19" id="KW-0443">Lipid metabolism</keyword>
<dbReference type="Proteomes" id="UP000186698">
    <property type="component" value="Chromosome 9_10L"/>
</dbReference>
<comment type="similarity">
    <text evidence="5">Belongs to the AAA ATPase family.</text>
</comment>
<evidence type="ECO:0000256" key="17">
    <source>
        <dbReference type="ARBA" id="ARBA00022840"/>
    </source>
</evidence>
<evidence type="ECO:0000256" key="6">
    <source>
        <dbReference type="ARBA" id="ARBA00012483"/>
    </source>
</evidence>
<dbReference type="GO" id="GO:0005811">
    <property type="term" value="C:lipid droplet"/>
    <property type="evidence" value="ECO:0007669"/>
    <property type="project" value="UniProtKB-SubCell"/>
</dbReference>
<evidence type="ECO:0000259" key="25">
    <source>
        <dbReference type="PROSITE" id="PS51981"/>
    </source>
</evidence>
<dbReference type="EC" id="2.3.2.27" evidence="6"/>
<dbReference type="FunFam" id="3.40.50.300:FF:000804">
    <property type="entry name" value="E3 ubiquitin-protein ligase RNF213"/>
    <property type="match status" value="1"/>
</dbReference>
<evidence type="ECO:0000256" key="18">
    <source>
        <dbReference type="ARBA" id="ARBA00022859"/>
    </source>
</evidence>
<evidence type="ECO:0000256" key="2">
    <source>
        <dbReference type="ARBA" id="ARBA00004502"/>
    </source>
</evidence>
<keyword evidence="11" id="KW-0479">Metal-binding</keyword>
<evidence type="ECO:0000256" key="20">
    <source>
        <dbReference type="ARBA" id="ARBA00023268"/>
    </source>
</evidence>
<comment type="catalytic activity">
    <reaction evidence="21">
        <text>ATP + H2O = ADP + phosphate + H(+)</text>
        <dbReference type="Rhea" id="RHEA:13065"/>
        <dbReference type="ChEBI" id="CHEBI:15377"/>
        <dbReference type="ChEBI" id="CHEBI:15378"/>
        <dbReference type="ChEBI" id="CHEBI:30616"/>
        <dbReference type="ChEBI" id="CHEBI:43474"/>
        <dbReference type="ChEBI" id="CHEBI:456216"/>
    </reaction>
    <physiologicalReaction direction="left-to-right" evidence="21">
        <dbReference type="Rhea" id="RHEA:13066"/>
    </physiologicalReaction>
</comment>
<dbReference type="InterPro" id="IPR001841">
    <property type="entry name" value="Znf_RING"/>
</dbReference>
<evidence type="ECO:0000256" key="13">
    <source>
        <dbReference type="ARBA" id="ARBA00022771"/>
    </source>
</evidence>
<feature type="compositionally biased region" description="Polar residues" evidence="23">
    <location>
        <begin position="277"/>
        <end position="290"/>
    </location>
</feature>
<dbReference type="PANTHER" id="PTHR22605:SF16">
    <property type="entry name" value="E3 UBIQUITIN-PROTEIN LIGASE RNF213"/>
    <property type="match status" value="1"/>
</dbReference>
<dbReference type="PaxDb" id="8355-A0A1L8ETH7"/>
<feature type="compositionally biased region" description="Polar residues" evidence="23">
    <location>
        <begin position="312"/>
        <end position="331"/>
    </location>
</feature>
<evidence type="ECO:0000256" key="19">
    <source>
        <dbReference type="ARBA" id="ARBA00023098"/>
    </source>
</evidence>
<keyword evidence="17" id="KW-0067">ATP-binding</keyword>
<dbReference type="OMA" id="YMKDMKN"/>
<evidence type="ECO:0000256" key="21">
    <source>
        <dbReference type="ARBA" id="ARBA00048778"/>
    </source>
</evidence>
<dbReference type="PROSITE" id="PS50089">
    <property type="entry name" value="ZF_RING_2"/>
    <property type="match status" value="1"/>
</dbReference>
<keyword evidence="12" id="KW-0547">Nucleotide-binding</keyword>
<dbReference type="InterPro" id="IPR018957">
    <property type="entry name" value="Znf_C3HC4_RING-type"/>
</dbReference>
<dbReference type="Bgee" id="108700992">
    <property type="expression patterns" value="Expressed in spleen and 18 other cell types or tissues"/>
</dbReference>
<evidence type="ECO:0000256" key="4">
    <source>
        <dbReference type="ARBA" id="ARBA00004906"/>
    </source>
</evidence>
<comment type="catalytic activity">
    <reaction evidence="1">
        <text>S-ubiquitinyl-[E2 ubiquitin-conjugating enzyme]-L-cysteine + [acceptor protein]-L-lysine = [E2 ubiquitin-conjugating enzyme]-L-cysteine + N(6)-ubiquitinyl-[acceptor protein]-L-lysine.</text>
        <dbReference type="EC" id="2.3.2.27"/>
    </reaction>
</comment>
<keyword evidence="14" id="KW-0833">Ubl conjugation pathway</keyword>
<keyword evidence="18" id="KW-0391">Immunity</keyword>
<feature type="region of interest" description="Disordered" evidence="23">
    <location>
        <begin position="56"/>
        <end position="111"/>
    </location>
</feature>
<dbReference type="GO" id="GO:0002376">
    <property type="term" value="P:immune system process"/>
    <property type="evidence" value="ECO:0007669"/>
    <property type="project" value="UniProtKB-KW"/>
</dbReference>
<keyword evidence="7" id="KW-0963">Cytoplasm</keyword>
<dbReference type="GO" id="GO:0016020">
    <property type="term" value="C:membrane"/>
    <property type="evidence" value="ECO:0007669"/>
    <property type="project" value="TreeGrafter"/>
</dbReference>
<keyword evidence="8" id="KW-0037">Angiogenesis</keyword>
<evidence type="ECO:0000313" key="27">
    <source>
        <dbReference type="RefSeq" id="XP_018090577.1"/>
    </source>
</evidence>
<dbReference type="FunFam" id="3.40.50.300:FF:000491">
    <property type="entry name" value="E3 ubiquitin-protein ligase RNF213"/>
    <property type="match status" value="1"/>
</dbReference>
<evidence type="ECO:0000256" key="9">
    <source>
        <dbReference type="ARBA" id="ARBA00022677"/>
    </source>
</evidence>
<dbReference type="GO" id="GO:2000051">
    <property type="term" value="P:negative regulation of non-canonical Wnt signaling pathway"/>
    <property type="evidence" value="ECO:0000318"/>
    <property type="project" value="GO_Central"/>
</dbReference>
<comment type="pathway">
    <text evidence="4">Protein modification; protein ubiquitination.</text>
</comment>
<dbReference type="OrthoDB" id="2423195at2759"/>
<dbReference type="KEGG" id="xla:108700992"/>
<keyword evidence="9" id="KW-0551">Lipid droplet</keyword>
<evidence type="ECO:0000256" key="11">
    <source>
        <dbReference type="ARBA" id="ARBA00022723"/>
    </source>
</evidence>
<dbReference type="Pfam" id="PF00097">
    <property type="entry name" value="zf-C3HC4"/>
    <property type="match status" value="1"/>
</dbReference>
<dbReference type="GO" id="GO:0005524">
    <property type="term" value="F:ATP binding"/>
    <property type="evidence" value="ECO:0007669"/>
    <property type="project" value="UniProtKB-KW"/>
</dbReference>
<evidence type="ECO:0000256" key="10">
    <source>
        <dbReference type="ARBA" id="ARBA00022679"/>
    </source>
</evidence>
<dbReference type="InterPro" id="IPR017907">
    <property type="entry name" value="Znf_RING_CS"/>
</dbReference>
<evidence type="ECO:0000256" key="3">
    <source>
        <dbReference type="ARBA" id="ARBA00004514"/>
    </source>
</evidence>
<feature type="compositionally biased region" description="Basic residues" evidence="23">
    <location>
        <begin position="68"/>
        <end position="82"/>
    </location>
</feature>
<dbReference type="GO" id="GO:0005730">
    <property type="term" value="C:nucleolus"/>
    <property type="evidence" value="ECO:0000318"/>
    <property type="project" value="GO_Central"/>
</dbReference>
<evidence type="ECO:0000313" key="28">
    <source>
        <dbReference type="RefSeq" id="XP_018090578.1"/>
    </source>
</evidence>
<accession>A0A1L8ETH7</accession>
<dbReference type="GO" id="GO:0006629">
    <property type="term" value="P:lipid metabolic process"/>
    <property type="evidence" value="ECO:0007669"/>
    <property type="project" value="UniProtKB-KW"/>
</dbReference>
<feature type="compositionally biased region" description="Basic and acidic residues" evidence="23">
    <location>
        <begin position="438"/>
        <end position="467"/>
    </location>
</feature>
<name>A0A1L8ETH7_XENLA</name>
<feature type="region of interest" description="Disordered" evidence="23">
    <location>
        <begin position="179"/>
        <end position="220"/>
    </location>
</feature>